<evidence type="ECO:0000313" key="5">
    <source>
        <dbReference type="EMBL" id="UZE95893.1"/>
    </source>
</evidence>
<evidence type="ECO:0000256" key="3">
    <source>
        <dbReference type="SAM" id="SignalP"/>
    </source>
</evidence>
<comment type="similarity">
    <text evidence="1">Belongs to the bacterial solute-binding protein 3 family.</text>
</comment>
<evidence type="ECO:0000256" key="1">
    <source>
        <dbReference type="ARBA" id="ARBA00010333"/>
    </source>
</evidence>
<feature type="signal peptide" evidence="3">
    <location>
        <begin position="1"/>
        <end position="27"/>
    </location>
</feature>
<dbReference type="RefSeq" id="WP_265047376.1">
    <property type="nucleotide sequence ID" value="NZ_CP100390.1"/>
</dbReference>
<organism evidence="5 6">
    <name type="scientific">Alkalimarinus alittae</name>
    <dbReference type="NCBI Taxonomy" id="2961619"/>
    <lineage>
        <taxon>Bacteria</taxon>
        <taxon>Pseudomonadati</taxon>
        <taxon>Pseudomonadota</taxon>
        <taxon>Gammaproteobacteria</taxon>
        <taxon>Alteromonadales</taxon>
        <taxon>Alteromonadaceae</taxon>
        <taxon>Alkalimarinus</taxon>
    </lineage>
</organism>
<dbReference type="SUPFAM" id="SSF53850">
    <property type="entry name" value="Periplasmic binding protein-like II"/>
    <property type="match status" value="1"/>
</dbReference>
<dbReference type="EMBL" id="CP100390">
    <property type="protein sequence ID" value="UZE95893.1"/>
    <property type="molecule type" value="Genomic_DNA"/>
</dbReference>
<dbReference type="InterPro" id="IPR001638">
    <property type="entry name" value="Solute-binding_3/MltF_N"/>
</dbReference>
<feature type="chain" id="PRO_5045071747" evidence="3">
    <location>
        <begin position="28"/>
        <end position="293"/>
    </location>
</feature>
<dbReference type="PANTHER" id="PTHR35936">
    <property type="entry name" value="MEMBRANE-BOUND LYTIC MUREIN TRANSGLYCOSYLASE F"/>
    <property type="match status" value="1"/>
</dbReference>
<protein>
    <submittedName>
        <fullName evidence="5">Transporter substrate-binding domain-containing protein</fullName>
    </submittedName>
</protein>
<evidence type="ECO:0000256" key="2">
    <source>
        <dbReference type="ARBA" id="ARBA00022729"/>
    </source>
</evidence>
<keyword evidence="6" id="KW-1185">Reference proteome</keyword>
<name>A0ABY6N1A8_9ALTE</name>
<dbReference type="Pfam" id="PF00497">
    <property type="entry name" value="SBP_bac_3"/>
    <property type="match status" value="1"/>
</dbReference>
<reference evidence="5" key="1">
    <citation type="submission" date="2022-06" db="EMBL/GenBank/DDBJ databases">
        <title>Alkalimarinus sp. nov., isolated from gut of a Alitta virens.</title>
        <authorList>
            <person name="Yang A.I."/>
            <person name="Shin N.-R."/>
        </authorList>
    </citation>
    <scope>NUCLEOTIDE SEQUENCE</scope>
    <source>
        <strain evidence="5">A2M4</strain>
    </source>
</reference>
<keyword evidence="2 3" id="KW-0732">Signal</keyword>
<dbReference type="Gene3D" id="3.40.190.10">
    <property type="entry name" value="Periplasmic binding protein-like II"/>
    <property type="match status" value="1"/>
</dbReference>
<gene>
    <name evidence="5" type="ORF">NKI27_17880</name>
</gene>
<evidence type="ECO:0000259" key="4">
    <source>
        <dbReference type="Pfam" id="PF00497"/>
    </source>
</evidence>
<accession>A0ABY6N1A8</accession>
<dbReference type="Proteomes" id="UP001163739">
    <property type="component" value="Chromosome"/>
</dbReference>
<proteinExistence type="inferred from homology"/>
<dbReference type="PANTHER" id="PTHR35936:SF35">
    <property type="entry name" value="L-CYSTINE-BINDING PROTEIN TCYJ"/>
    <property type="match status" value="1"/>
</dbReference>
<evidence type="ECO:0000313" key="6">
    <source>
        <dbReference type="Proteomes" id="UP001163739"/>
    </source>
</evidence>
<sequence>MNRKQAFNLVLAVITSSSIFFTLQTNASELSYTVSETAHALNTPDKTNVSVCGVDIASPPYFLFSSAQTPKSGEHRGITYDLMKEVSQQLNINIEILRFPWKRCLTMLKKGTTDGVIGASFIDKRTLFGHYPTTPTGLIDQNRVMFTSVYWLYTNSPSILWNGRSLTLPDNGIAATNLGYSSVGLLEKLGINVHEEHQPSRLVTMLMSNRPVLIAGYENQLKPLISESIKKNKIPAEKIKKRPTPLSHDYMYLLISKPFYRSHKGMTESIWNLFGEFHKSGRYQQIADTYLKK</sequence>
<feature type="domain" description="Solute-binding protein family 3/N-terminal" evidence="4">
    <location>
        <begin position="53"/>
        <end position="292"/>
    </location>
</feature>